<feature type="transmembrane region" description="Helical" evidence="5">
    <location>
        <begin position="188"/>
        <end position="207"/>
    </location>
</feature>
<evidence type="ECO:0000256" key="1">
    <source>
        <dbReference type="ARBA" id="ARBA00004141"/>
    </source>
</evidence>
<feature type="transmembrane region" description="Helical" evidence="5">
    <location>
        <begin position="333"/>
        <end position="359"/>
    </location>
</feature>
<dbReference type="InterPro" id="IPR001296">
    <property type="entry name" value="Glyco_trans_1"/>
</dbReference>
<reference evidence="8 9" key="1">
    <citation type="submission" date="2017-01" db="EMBL/GenBank/DDBJ databases">
        <title>The cable genome- insights into the physiology and evolution of filamentous bacteria capable of sulfide oxidation via long distance electron transfer.</title>
        <authorList>
            <person name="Schreiber L."/>
            <person name="Bjerg J.T."/>
            <person name="Boggild A."/>
            <person name="Van De Vossenberg J."/>
            <person name="Meysman F."/>
            <person name="Nielsen L.P."/>
            <person name="Schramm A."/>
            <person name="Kjeldsen K.U."/>
        </authorList>
    </citation>
    <scope>NUCLEOTIDE SEQUENCE [LARGE SCALE GENOMIC DNA]</scope>
    <source>
        <strain evidence="8">MCF</strain>
    </source>
</reference>
<accession>A0A444IYP1</accession>
<evidence type="ECO:0000256" key="2">
    <source>
        <dbReference type="ARBA" id="ARBA00022692"/>
    </source>
</evidence>
<sequence>MNSTHEQKSPQAYSFRDRVGQINSLLPALLAFALPLSTSAVSVLAILIFLLWVLEGRFAEKGVEIFSNPVAVAVLAFLALLCLGLLWTDNLVTGIEVLKDQWKLALLPVFLTTATYRHRLLYLYAFLAGMTLAMGITFLVRFSMVHYADVSPTHLTPKTFHVIYNPLLAFATYLVLHEAIWGRAGQRLPVVQAVLFGLASLMAVNMFMTEGRTGQAVFLVLMGLLLFQIFAKNWLKATLAALLLLPTICITGYLYSPTFQQRVNTAQQEIEGFKKNPDTSVGMRLLFFQNSLEIIRHHPWLGVGTGDFQSAYAEVNHKRSPTSIATDNPHNQYMLIGAMLGATGILLFLLIFIVMFVQAKLLLDNYRRIRIALPIFFLVIMLAESYLTVYQTAFFFVVMTAALYKEKPDQRLREFLAGKKRKKCWLILSYRANIPGSACSQHIDDRLLFFREQGIEPILLSGPVGKPSERWIHYRTLSIAPSGIRFELRHFLRKHLHKRWQFKLVETICMVPIFPLYLLEKIIINMESEWSWCFFASLRGFLLCRQLRPEVVYSTGGSASAHVAALLIKHWTGCTWIAETQDPLVHDHGWRRGRRVLQVYKALEKKICQQADAFVFLVHAAMQHCSSRTEGQCHGAVIYPGSIPNLFQQQFTKGTRCHFAHFGSLAGTRNLVTFFQALQQILIRNADRERFREKVQVDVYGSFDEDSEREMEQLELCDLVIRHGTVSRQEALAAMQQTDCLLVIQNLIYFSCETIPSKVYEYLLTGRPIIGLVYKNEELESMLTAHGHLAVPANNVQAITEAVEKILDDFMQEEQNGNRPAMTEKKSDNLPTVADAVQKLIALAKNAERLKSRKRLKISLRVIRQHVAEQ</sequence>
<dbReference type="AlphaFoldDB" id="A0A444IYP1"/>
<dbReference type="GO" id="GO:0016020">
    <property type="term" value="C:membrane"/>
    <property type="evidence" value="ECO:0007669"/>
    <property type="project" value="UniProtKB-SubCell"/>
</dbReference>
<feature type="transmembrane region" description="Helical" evidence="5">
    <location>
        <begin position="121"/>
        <end position="142"/>
    </location>
</feature>
<gene>
    <name evidence="8" type="ORF">H206_00062</name>
</gene>
<keyword evidence="8" id="KW-0436">Ligase</keyword>
<dbReference type="Proteomes" id="UP000287853">
    <property type="component" value="Unassembled WGS sequence"/>
</dbReference>
<dbReference type="Pfam" id="PF04932">
    <property type="entry name" value="Wzy_C"/>
    <property type="match status" value="1"/>
</dbReference>
<name>A0A444IYP1_9BACT</name>
<dbReference type="PANTHER" id="PTHR37422:SF13">
    <property type="entry name" value="LIPOPOLYSACCHARIDE BIOSYNTHESIS PROTEIN PA4999-RELATED"/>
    <property type="match status" value="1"/>
</dbReference>
<protein>
    <submittedName>
        <fullName evidence="8">O-antigen ligase</fullName>
    </submittedName>
</protein>
<feature type="transmembrane region" description="Helical" evidence="5">
    <location>
        <begin position="214"/>
        <end position="231"/>
    </location>
</feature>
<dbReference type="InterPro" id="IPR007016">
    <property type="entry name" value="O-antigen_ligase-rel_domated"/>
</dbReference>
<dbReference type="EMBL" id="MTKO01000070">
    <property type="protein sequence ID" value="RWX45994.1"/>
    <property type="molecule type" value="Genomic_DNA"/>
</dbReference>
<keyword evidence="2 5" id="KW-0812">Transmembrane</keyword>
<feature type="transmembrane region" description="Helical" evidence="5">
    <location>
        <begin position="66"/>
        <end position="87"/>
    </location>
</feature>
<feature type="domain" description="Glycosyl transferase family 1" evidence="6">
    <location>
        <begin position="647"/>
        <end position="810"/>
    </location>
</feature>
<dbReference type="Pfam" id="PF00534">
    <property type="entry name" value="Glycos_transf_1"/>
    <property type="match status" value="1"/>
</dbReference>
<dbReference type="PANTHER" id="PTHR37422">
    <property type="entry name" value="TEICHURONIC ACID BIOSYNTHESIS PROTEIN TUAE"/>
    <property type="match status" value="1"/>
</dbReference>
<evidence type="ECO:0000313" key="8">
    <source>
        <dbReference type="EMBL" id="RWX45994.1"/>
    </source>
</evidence>
<evidence type="ECO:0000256" key="4">
    <source>
        <dbReference type="ARBA" id="ARBA00023136"/>
    </source>
</evidence>
<dbReference type="GO" id="GO:0016874">
    <property type="term" value="F:ligase activity"/>
    <property type="evidence" value="ECO:0007669"/>
    <property type="project" value="UniProtKB-KW"/>
</dbReference>
<keyword evidence="3 5" id="KW-1133">Transmembrane helix</keyword>
<comment type="subcellular location">
    <subcellularLocation>
        <location evidence="1">Membrane</location>
        <topology evidence="1">Multi-pass membrane protein</topology>
    </subcellularLocation>
</comment>
<proteinExistence type="predicted"/>
<comment type="caution">
    <text evidence="8">The sequence shown here is derived from an EMBL/GenBank/DDBJ whole genome shotgun (WGS) entry which is preliminary data.</text>
</comment>
<dbReference type="GO" id="GO:0016757">
    <property type="term" value="F:glycosyltransferase activity"/>
    <property type="evidence" value="ECO:0007669"/>
    <property type="project" value="InterPro"/>
</dbReference>
<feature type="transmembrane region" description="Helical" evidence="5">
    <location>
        <begin position="162"/>
        <end position="182"/>
    </location>
</feature>
<keyword evidence="9" id="KW-1185">Reference proteome</keyword>
<evidence type="ECO:0000256" key="5">
    <source>
        <dbReference type="SAM" id="Phobius"/>
    </source>
</evidence>
<feature type="transmembrane region" description="Helical" evidence="5">
    <location>
        <begin position="371"/>
        <end position="404"/>
    </location>
</feature>
<evidence type="ECO:0000256" key="3">
    <source>
        <dbReference type="ARBA" id="ARBA00022989"/>
    </source>
</evidence>
<evidence type="ECO:0000313" key="9">
    <source>
        <dbReference type="Proteomes" id="UP000287853"/>
    </source>
</evidence>
<feature type="domain" description="O-antigen ligase-related" evidence="7">
    <location>
        <begin position="199"/>
        <end position="349"/>
    </location>
</feature>
<evidence type="ECO:0000259" key="6">
    <source>
        <dbReference type="Pfam" id="PF00534"/>
    </source>
</evidence>
<dbReference type="SUPFAM" id="SSF53756">
    <property type="entry name" value="UDP-Glycosyltransferase/glycogen phosphorylase"/>
    <property type="match status" value="1"/>
</dbReference>
<keyword evidence="4 5" id="KW-0472">Membrane</keyword>
<dbReference type="InterPro" id="IPR051533">
    <property type="entry name" value="WaaL-like"/>
</dbReference>
<dbReference type="Gene3D" id="3.40.50.2000">
    <property type="entry name" value="Glycogen Phosphorylase B"/>
    <property type="match status" value="1"/>
</dbReference>
<organism evidence="8 9">
    <name type="scientific">Candidatus Electrothrix aarhusensis</name>
    <dbReference type="NCBI Taxonomy" id="1859131"/>
    <lineage>
        <taxon>Bacteria</taxon>
        <taxon>Pseudomonadati</taxon>
        <taxon>Thermodesulfobacteriota</taxon>
        <taxon>Desulfobulbia</taxon>
        <taxon>Desulfobulbales</taxon>
        <taxon>Desulfobulbaceae</taxon>
        <taxon>Candidatus Electrothrix</taxon>
    </lineage>
</organism>
<feature type="transmembrane region" description="Helical" evidence="5">
    <location>
        <begin position="237"/>
        <end position="255"/>
    </location>
</feature>
<feature type="transmembrane region" description="Helical" evidence="5">
    <location>
        <begin position="28"/>
        <end position="54"/>
    </location>
</feature>
<evidence type="ECO:0000259" key="7">
    <source>
        <dbReference type="Pfam" id="PF04932"/>
    </source>
</evidence>